<dbReference type="EMBL" id="JACHMK010000001">
    <property type="protein sequence ID" value="MBB6334459.1"/>
    <property type="molecule type" value="Genomic_DNA"/>
</dbReference>
<keyword evidence="1" id="KW-0472">Membrane</keyword>
<dbReference type="Proteomes" id="UP000617426">
    <property type="component" value="Unassembled WGS sequence"/>
</dbReference>
<dbReference type="GO" id="GO:0016020">
    <property type="term" value="C:membrane"/>
    <property type="evidence" value="ECO:0007669"/>
    <property type="project" value="InterPro"/>
</dbReference>
<dbReference type="RefSeq" id="WP_184452373.1">
    <property type="nucleotide sequence ID" value="NZ_JACHMK010000001.1"/>
</dbReference>
<reference evidence="2" key="1">
    <citation type="submission" date="2020-08" db="EMBL/GenBank/DDBJ databases">
        <title>Sequencing the genomes of 1000 actinobacteria strains.</title>
        <authorList>
            <person name="Klenk H.-P."/>
        </authorList>
    </citation>
    <scope>NUCLEOTIDE SEQUENCE</scope>
    <source>
        <strain evidence="2">DSM 10695</strain>
    </source>
</reference>
<proteinExistence type="predicted"/>
<name>A0A923IZ87_9ACTO</name>
<feature type="transmembrane region" description="Helical" evidence="1">
    <location>
        <begin position="32"/>
        <end position="52"/>
    </location>
</feature>
<protein>
    <submittedName>
        <fullName evidence="2">YggT family protein</fullName>
    </submittedName>
</protein>
<keyword evidence="3" id="KW-1185">Reference proteome</keyword>
<organism evidence="2 3">
    <name type="scientific">Schaalia hyovaginalis</name>
    <dbReference type="NCBI Taxonomy" id="29316"/>
    <lineage>
        <taxon>Bacteria</taxon>
        <taxon>Bacillati</taxon>
        <taxon>Actinomycetota</taxon>
        <taxon>Actinomycetes</taxon>
        <taxon>Actinomycetales</taxon>
        <taxon>Actinomycetaceae</taxon>
        <taxon>Schaalia</taxon>
    </lineage>
</organism>
<keyword evidence="1" id="KW-0812">Transmembrane</keyword>
<evidence type="ECO:0000256" key="1">
    <source>
        <dbReference type="SAM" id="Phobius"/>
    </source>
</evidence>
<keyword evidence="1" id="KW-1133">Transmembrane helix</keyword>
<comment type="caution">
    <text evidence="2">The sequence shown here is derived from an EMBL/GenBank/DDBJ whole genome shotgun (WGS) entry which is preliminary data.</text>
</comment>
<evidence type="ECO:0000313" key="2">
    <source>
        <dbReference type="EMBL" id="MBB6334459.1"/>
    </source>
</evidence>
<accession>A0A923IZ87</accession>
<feature type="transmembrane region" description="Helical" evidence="1">
    <location>
        <begin position="73"/>
        <end position="97"/>
    </location>
</feature>
<dbReference type="Pfam" id="PF02325">
    <property type="entry name" value="CCB3_YggT"/>
    <property type="match status" value="1"/>
</dbReference>
<dbReference type="AlphaFoldDB" id="A0A923IZ87"/>
<dbReference type="InterPro" id="IPR003425">
    <property type="entry name" value="CCB3/YggT"/>
</dbReference>
<evidence type="ECO:0000313" key="3">
    <source>
        <dbReference type="Proteomes" id="UP000617426"/>
    </source>
</evidence>
<gene>
    <name evidence="2" type="ORF">HD592_001024</name>
</gene>
<feature type="transmembrane region" description="Helical" evidence="1">
    <location>
        <begin position="7"/>
        <end position="26"/>
    </location>
</feature>
<sequence length="100" mass="10851">MLPLLGTAITLVANLYLLVLVVRMVIDWVQFLVPAFAPRGLLLVLANAVYALTDPPIRALRRIVPPLRLGSGIALDLGFMIVFIAVVLIANLGRFLFSIG</sequence>